<accession>A0A165EW89</accession>
<sequence length="102" mass="11293">MPHVDLVQRIVCQSAITPNGLPRHALEDMRNGAPEESARELKGLLRAQAADCICIDASRILVCAGAVRDFKHGVIRARESIWRGRAWTCPAHGLSRSRRVVK</sequence>
<dbReference type="InParanoid" id="A0A165EW89"/>
<evidence type="ECO:0000259" key="3">
    <source>
        <dbReference type="Pfam" id="PF00591"/>
    </source>
</evidence>
<dbReference type="Proteomes" id="UP000077266">
    <property type="component" value="Unassembled WGS sequence"/>
</dbReference>
<dbReference type="EMBL" id="KV426114">
    <property type="protein sequence ID" value="KZV87835.1"/>
    <property type="molecule type" value="Genomic_DNA"/>
</dbReference>
<evidence type="ECO:0000313" key="4">
    <source>
        <dbReference type="EMBL" id="KZV87835.1"/>
    </source>
</evidence>
<dbReference type="AlphaFoldDB" id="A0A165EW89"/>
<organism evidence="4 5">
    <name type="scientific">Exidia glandulosa HHB12029</name>
    <dbReference type="NCBI Taxonomy" id="1314781"/>
    <lineage>
        <taxon>Eukaryota</taxon>
        <taxon>Fungi</taxon>
        <taxon>Dikarya</taxon>
        <taxon>Basidiomycota</taxon>
        <taxon>Agaricomycotina</taxon>
        <taxon>Agaricomycetes</taxon>
        <taxon>Auriculariales</taxon>
        <taxon>Exidiaceae</taxon>
        <taxon>Exidia</taxon>
    </lineage>
</organism>
<dbReference type="GO" id="GO:0016757">
    <property type="term" value="F:glycosyltransferase activity"/>
    <property type="evidence" value="ECO:0007669"/>
    <property type="project" value="UniProtKB-KW"/>
</dbReference>
<evidence type="ECO:0000313" key="5">
    <source>
        <dbReference type="Proteomes" id="UP000077266"/>
    </source>
</evidence>
<gene>
    <name evidence="4" type="ORF">EXIGLDRAFT_723305</name>
</gene>
<name>A0A165EW89_EXIGL</name>
<evidence type="ECO:0000256" key="2">
    <source>
        <dbReference type="ARBA" id="ARBA00022679"/>
    </source>
</evidence>
<dbReference type="SUPFAM" id="SSF52418">
    <property type="entry name" value="Nucleoside phosphorylase/phosphoribosyltransferase catalytic domain"/>
    <property type="match status" value="1"/>
</dbReference>
<dbReference type="InterPro" id="IPR035902">
    <property type="entry name" value="Nuc_phospho_transferase"/>
</dbReference>
<protein>
    <recommendedName>
        <fullName evidence="3">Glycosyl transferase family 3 domain-containing protein</fullName>
    </recommendedName>
</protein>
<keyword evidence="1" id="KW-0328">Glycosyltransferase</keyword>
<keyword evidence="5" id="KW-1185">Reference proteome</keyword>
<dbReference type="Pfam" id="PF00591">
    <property type="entry name" value="Glycos_transf_3"/>
    <property type="match status" value="1"/>
</dbReference>
<keyword evidence="2" id="KW-0808">Transferase</keyword>
<proteinExistence type="predicted"/>
<evidence type="ECO:0000256" key="1">
    <source>
        <dbReference type="ARBA" id="ARBA00022676"/>
    </source>
</evidence>
<feature type="domain" description="Glycosyl transferase family 3" evidence="3">
    <location>
        <begin position="19"/>
        <end position="86"/>
    </location>
</feature>
<dbReference type="InterPro" id="IPR000312">
    <property type="entry name" value="Glycosyl_Trfase_fam3"/>
</dbReference>
<reference evidence="4 5" key="1">
    <citation type="journal article" date="2016" name="Mol. Biol. Evol.">
        <title>Comparative Genomics of Early-Diverging Mushroom-Forming Fungi Provides Insights into the Origins of Lignocellulose Decay Capabilities.</title>
        <authorList>
            <person name="Nagy L.G."/>
            <person name="Riley R."/>
            <person name="Tritt A."/>
            <person name="Adam C."/>
            <person name="Daum C."/>
            <person name="Floudas D."/>
            <person name="Sun H."/>
            <person name="Yadav J.S."/>
            <person name="Pangilinan J."/>
            <person name="Larsson K.H."/>
            <person name="Matsuura K."/>
            <person name="Barry K."/>
            <person name="Labutti K."/>
            <person name="Kuo R."/>
            <person name="Ohm R.A."/>
            <person name="Bhattacharya S.S."/>
            <person name="Shirouzu T."/>
            <person name="Yoshinaga Y."/>
            <person name="Martin F.M."/>
            <person name="Grigoriev I.V."/>
            <person name="Hibbett D.S."/>
        </authorList>
    </citation>
    <scope>NUCLEOTIDE SEQUENCE [LARGE SCALE GENOMIC DNA]</scope>
    <source>
        <strain evidence="4 5">HHB12029</strain>
    </source>
</reference>
<dbReference type="Gene3D" id="3.40.1030.10">
    <property type="entry name" value="Nucleoside phosphorylase/phosphoribosyltransferase catalytic domain"/>
    <property type="match status" value="1"/>
</dbReference>